<protein>
    <recommendedName>
        <fullName evidence="1">EthD domain-containing protein</fullName>
    </recommendedName>
</protein>
<accession>A0A5J6MVI7</accession>
<dbReference type="NCBIfam" id="TIGR02118">
    <property type="entry name" value="EthD family reductase"/>
    <property type="match status" value="1"/>
</dbReference>
<organism evidence="2 3">
    <name type="scientific">Hypericibacter adhaerens</name>
    <dbReference type="NCBI Taxonomy" id="2602016"/>
    <lineage>
        <taxon>Bacteria</taxon>
        <taxon>Pseudomonadati</taxon>
        <taxon>Pseudomonadota</taxon>
        <taxon>Alphaproteobacteria</taxon>
        <taxon>Rhodospirillales</taxon>
        <taxon>Dongiaceae</taxon>
        <taxon>Hypericibacter</taxon>
    </lineage>
</organism>
<dbReference type="Pfam" id="PF07110">
    <property type="entry name" value="EthD"/>
    <property type="match status" value="1"/>
</dbReference>
<dbReference type="AlphaFoldDB" id="A0A5J6MVI7"/>
<evidence type="ECO:0000313" key="3">
    <source>
        <dbReference type="Proteomes" id="UP000325797"/>
    </source>
</evidence>
<sequence length="107" mass="12376">MLKLVVVCHRREGWSRERFRRYFREVHGPLATAIPHVTRYVQNFVEPDEIEGDPPWDAVIEFWFADRAAYDAAWASPEGRRAAGDNPNCMDMARTSWGLVDEVVVRG</sequence>
<reference evidence="2 3" key="1">
    <citation type="submission" date="2019-08" db="EMBL/GenBank/DDBJ databases">
        <title>Hyperibacter terrae gen. nov., sp. nov. and Hyperibacter viscosus sp. nov., two new members in the family Rhodospirillaceae isolated from the rhizosphere of Hypericum perforatum.</title>
        <authorList>
            <person name="Noviana Z."/>
        </authorList>
    </citation>
    <scope>NUCLEOTIDE SEQUENCE [LARGE SCALE GENOMIC DNA]</scope>
    <source>
        <strain evidence="2 3">R5959</strain>
    </source>
</reference>
<evidence type="ECO:0000259" key="1">
    <source>
        <dbReference type="Pfam" id="PF07110"/>
    </source>
</evidence>
<gene>
    <name evidence="2" type="ORF">FRZ61_16170</name>
</gene>
<dbReference type="OrthoDB" id="6369070at2"/>
<dbReference type="RefSeq" id="WP_151116403.1">
    <property type="nucleotide sequence ID" value="NZ_CP042582.1"/>
</dbReference>
<dbReference type="KEGG" id="hadh:FRZ61_16170"/>
<proteinExistence type="predicted"/>
<dbReference type="GO" id="GO:0016491">
    <property type="term" value="F:oxidoreductase activity"/>
    <property type="evidence" value="ECO:0007669"/>
    <property type="project" value="InterPro"/>
</dbReference>
<evidence type="ECO:0000313" key="2">
    <source>
        <dbReference type="EMBL" id="QEX21688.1"/>
    </source>
</evidence>
<dbReference type="SUPFAM" id="SSF54909">
    <property type="entry name" value="Dimeric alpha+beta barrel"/>
    <property type="match status" value="1"/>
</dbReference>
<name>A0A5J6MVI7_9PROT</name>
<dbReference type="EMBL" id="CP042582">
    <property type="protein sequence ID" value="QEX21688.1"/>
    <property type="molecule type" value="Genomic_DNA"/>
</dbReference>
<dbReference type="Gene3D" id="3.30.70.100">
    <property type="match status" value="1"/>
</dbReference>
<dbReference type="InterPro" id="IPR009799">
    <property type="entry name" value="EthD_dom"/>
</dbReference>
<feature type="domain" description="EthD" evidence="1">
    <location>
        <begin position="11"/>
        <end position="91"/>
    </location>
</feature>
<dbReference type="Proteomes" id="UP000325797">
    <property type="component" value="Chromosome"/>
</dbReference>
<dbReference type="InterPro" id="IPR011008">
    <property type="entry name" value="Dimeric_a/b-barrel"/>
</dbReference>
<keyword evidence="3" id="KW-1185">Reference proteome</keyword>